<evidence type="ECO:0000256" key="1">
    <source>
        <dbReference type="SAM" id="Phobius"/>
    </source>
</evidence>
<keyword evidence="1" id="KW-1133">Transmembrane helix</keyword>
<evidence type="ECO:0000313" key="4">
    <source>
        <dbReference type="Proteomes" id="UP000672097"/>
    </source>
</evidence>
<dbReference type="PANTHER" id="PTHR30590">
    <property type="entry name" value="INNER MEMBRANE PROTEIN"/>
    <property type="match status" value="1"/>
</dbReference>
<feature type="transmembrane region" description="Helical" evidence="1">
    <location>
        <begin position="219"/>
        <end position="239"/>
    </location>
</feature>
<feature type="transmembrane region" description="Helical" evidence="1">
    <location>
        <begin position="324"/>
        <end position="345"/>
    </location>
</feature>
<gene>
    <name evidence="3" type="ORF">KAK11_02970</name>
</gene>
<keyword evidence="4" id="KW-1185">Reference proteome</keyword>
<dbReference type="PANTHER" id="PTHR30590:SF2">
    <property type="entry name" value="INNER MEMBRANE PROTEIN"/>
    <property type="match status" value="1"/>
</dbReference>
<evidence type="ECO:0000259" key="2">
    <source>
        <dbReference type="Pfam" id="PF04235"/>
    </source>
</evidence>
<proteinExistence type="predicted"/>
<sequence length="399" mass="43247">MKDSSPSASPTTPSRQWGLDALRGLALGGILVVNIQWFSSAYQWRGLPEPSFVGDWDVACRWLISLFFEGKFYPLFSFLFGYSLVLQLGVNATPVAVSKARRRQWALLALGLLHGTLLFPGDVLLTYGVLGAVLLRWRDWPVTRRIKVAIGLWLMLAVVYGAIAVAVSAMGELAAAPSAKEFEQALAQAHTAQLALSEGGWRMHQQRVVDWVDALPNLLLLQFPSTLMWMLLGSAVALSGGLRASLGAWPLRRGLLLGSLGVLGAWLYARGMVATDGLTQLIGVWALVALGPALSGAYIWLMARAEQQPQAPAFLRPLAQAGRMSLTLYLSQSLICALLFTGYGLGWVGQLTLAQTLGAAGLVYGLQLAGARWWLARHPTGPLEALMQRWLSRPLPPSP</sequence>
<feature type="transmembrane region" description="Helical" evidence="1">
    <location>
        <begin position="117"/>
        <end position="137"/>
    </location>
</feature>
<accession>A0ABS5DT05</accession>
<evidence type="ECO:0000313" key="3">
    <source>
        <dbReference type="EMBL" id="MBQ0934276.1"/>
    </source>
</evidence>
<feature type="transmembrane region" description="Helical" evidence="1">
    <location>
        <begin position="357"/>
        <end position="375"/>
    </location>
</feature>
<feature type="transmembrane region" description="Helical" evidence="1">
    <location>
        <begin position="149"/>
        <end position="170"/>
    </location>
</feature>
<dbReference type="InterPro" id="IPR052529">
    <property type="entry name" value="Bact_Transport_Assoc"/>
</dbReference>
<dbReference type="RefSeq" id="WP_210805975.1">
    <property type="nucleotide sequence ID" value="NZ_JAGQDG010000001.1"/>
</dbReference>
<dbReference type="Proteomes" id="UP000672097">
    <property type="component" value="Unassembled WGS sequence"/>
</dbReference>
<feature type="domain" description="DUF418" evidence="2">
    <location>
        <begin position="261"/>
        <end position="391"/>
    </location>
</feature>
<dbReference type="EMBL" id="JAGQDG010000001">
    <property type="protein sequence ID" value="MBQ0934276.1"/>
    <property type="molecule type" value="Genomic_DNA"/>
</dbReference>
<organism evidence="3 4">
    <name type="scientific">Ideonella paludis</name>
    <dbReference type="NCBI Taxonomy" id="1233411"/>
    <lineage>
        <taxon>Bacteria</taxon>
        <taxon>Pseudomonadati</taxon>
        <taxon>Pseudomonadota</taxon>
        <taxon>Betaproteobacteria</taxon>
        <taxon>Burkholderiales</taxon>
        <taxon>Sphaerotilaceae</taxon>
        <taxon>Ideonella</taxon>
    </lineage>
</organism>
<feature type="transmembrane region" description="Helical" evidence="1">
    <location>
        <begin position="281"/>
        <end position="303"/>
    </location>
</feature>
<reference evidence="3 4" key="1">
    <citation type="submission" date="2021-04" db="EMBL/GenBank/DDBJ databases">
        <title>The genome sequence of type strain Ideonella paludis KCTC 32238.</title>
        <authorList>
            <person name="Liu Y."/>
        </authorList>
    </citation>
    <scope>NUCLEOTIDE SEQUENCE [LARGE SCALE GENOMIC DNA]</scope>
    <source>
        <strain evidence="3 4">KCTC 32238</strain>
    </source>
</reference>
<keyword evidence="1" id="KW-0812">Transmembrane</keyword>
<protein>
    <submittedName>
        <fullName evidence="3">DUF418 domain-containing protein</fullName>
    </submittedName>
</protein>
<feature type="transmembrane region" description="Helical" evidence="1">
    <location>
        <begin position="75"/>
        <end position="97"/>
    </location>
</feature>
<dbReference type="Pfam" id="PF04235">
    <property type="entry name" value="DUF418"/>
    <property type="match status" value="1"/>
</dbReference>
<feature type="transmembrane region" description="Helical" evidence="1">
    <location>
        <begin position="251"/>
        <end position="269"/>
    </location>
</feature>
<dbReference type="InterPro" id="IPR007349">
    <property type="entry name" value="DUF418"/>
</dbReference>
<name>A0ABS5DT05_9BURK</name>
<keyword evidence="1" id="KW-0472">Membrane</keyword>
<comment type="caution">
    <text evidence="3">The sequence shown here is derived from an EMBL/GenBank/DDBJ whole genome shotgun (WGS) entry which is preliminary data.</text>
</comment>